<accession>A0A6P1TUP7</accession>
<feature type="transmembrane region" description="Helical" evidence="1">
    <location>
        <begin position="81"/>
        <end position="101"/>
    </location>
</feature>
<keyword evidence="3" id="KW-1185">Reference proteome</keyword>
<name>A0A6P1TUP7_9FIRM</name>
<dbReference type="Pfam" id="PF03977">
    <property type="entry name" value="OAD_beta"/>
    <property type="match status" value="1"/>
</dbReference>
<dbReference type="InterPro" id="IPR005661">
    <property type="entry name" value="OadB_MmdB"/>
</dbReference>
<dbReference type="GO" id="GO:0006814">
    <property type="term" value="P:sodium ion transport"/>
    <property type="evidence" value="ECO:0007669"/>
    <property type="project" value="InterPro"/>
</dbReference>
<evidence type="ECO:0000256" key="1">
    <source>
        <dbReference type="SAM" id="Phobius"/>
    </source>
</evidence>
<dbReference type="AlphaFoldDB" id="A0A6P1TUP7"/>
<sequence>MLFYIKNNKNTEVKSLNLKRKLIIIITVLSIIISLFQAAYKFLLPIYFSYKFNFDLKDASSVGIIGGADGPTTIYVAASQAGNFLTIIPAMISIVGVIYLIKTNRKRKNPESD</sequence>
<gene>
    <name evidence="2" type="ORF">Ana3638_22225</name>
</gene>
<keyword evidence="1" id="KW-1133">Transmembrane helix</keyword>
<protein>
    <recommendedName>
        <fullName evidence="4">Sodium ion-translocating decarboxylase subunit beta</fullName>
    </recommendedName>
</protein>
<dbReference type="Proteomes" id="UP000464314">
    <property type="component" value="Chromosome"/>
</dbReference>
<keyword evidence="1" id="KW-0812">Transmembrane</keyword>
<keyword evidence="1" id="KW-0472">Membrane</keyword>
<evidence type="ECO:0000313" key="3">
    <source>
        <dbReference type="Proteomes" id="UP000464314"/>
    </source>
</evidence>
<organism evidence="2 3">
    <name type="scientific">Anaerocolumna sedimenticola</name>
    <dbReference type="NCBI Taxonomy" id="2696063"/>
    <lineage>
        <taxon>Bacteria</taxon>
        <taxon>Bacillati</taxon>
        <taxon>Bacillota</taxon>
        <taxon>Clostridia</taxon>
        <taxon>Lachnospirales</taxon>
        <taxon>Lachnospiraceae</taxon>
        <taxon>Anaerocolumna</taxon>
    </lineage>
</organism>
<feature type="transmembrane region" description="Helical" evidence="1">
    <location>
        <begin position="21"/>
        <end position="40"/>
    </location>
</feature>
<reference evidence="2 3" key="1">
    <citation type="submission" date="2020-01" db="EMBL/GenBank/DDBJ databases">
        <title>Genome analysis of Anaerocolumna sp. CBA3638.</title>
        <authorList>
            <person name="Kim J."/>
            <person name="Roh S.W."/>
        </authorList>
    </citation>
    <scope>NUCLEOTIDE SEQUENCE [LARGE SCALE GENOMIC DNA]</scope>
    <source>
        <strain evidence="2 3">CBA3638</strain>
    </source>
</reference>
<evidence type="ECO:0008006" key="4">
    <source>
        <dbReference type="Google" id="ProtNLM"/>
    </source>
</evidence>
<evidence type="ECO:0000313" key="2">
    <source>
        <dbReference type="EMBL" id="QHQ63155.1"/>
    </source>
</evidence>
<dbReference type="EMBL" id="CP048000">
    <property type="protein sequence ID" value="QHQ63155.1"/>
    <property type="molecule type" value="Genomic_DNA"/>
</dbReference>
<proteinExistence type="predicted"/>
<dbReference type="GO" id="GO:0016829">
    <property type="term" value="F:lyase activity"/>
    <property type="evidence" value="ECO:0007669"/>
    <property type="project" value="InterPro"/>
</dbReference>
<dbReference type="KEGG" id="anr:Ana3638_22225"/>